<dbReference type="AlphaFoldDB" id="A0AAP6A8K1"/>
<comment type="caution">
    <text evidence="2">The sequence shown here is derived from an EMBL/GenBank/DDBJ whole genome shotgun (WGS) entry which is preliminary data.</text>
</comment>
<evidence type="ECO:0000313" key="3">
    <source>
        <dbReference type="Proteomes" id="UP001272448"/>
    </source>
</evidence>
<dbReference type="Proteomes" id="UP001272448">
    <property type="component" value="Unassembled WGS sequence"/>
</dbReference>
<accession>A0AAP6A8K1</accession>
<dbReference type="EMBL" id="JAUTFT010000039">
    <property type="protein sequence ID" value="MDW8636312.1"/>
    <property type="molecule type" value="Genomic_DNA"/>
</dbReference>
<keyword evidence="1" id="KW-0732">Signal</keyword>
<evidence type="ECO:0000256" key="1">
    <source>
        <dbReference type="SAM" id="SignalP"/>
    </source>
</evidence>
<reference evidence="2" key="1">
    <citation type="submission" date="2023-07" db="EMBL/GenBank/DDBJ databases">
        <title>Characterization of virulence traits, antimicrobial resistance genes carried by mobile genetic elements and competence in Streptococcus suis strains isolated in France.</title>
        <authorList>
            <person name="Dechene-Tempier M."/>
            <person name="Marois-Crehan C."/>
            <person name="De Boisseson C."/>
            <person name="Lucas P."/>
            <person name="Bougeard S."/>
            <person name="Libante V."/>
            <person name="Payot S."/>
        </authorList>
    </citation>
    <scope>NUCLEOTIDE SEQUENCE</scope>
    <source>
        <strain evidence="2">1532</strain>
    </source>
</reference>
<feature type="chain" id="PRO_5043031258" evidence="1">
    <location>
        <begin position="25"/>
        <end position="127"/>
    </location>
</feature>
<protein>
    <submittedName>
        <fullName evidence="2">Uncharacterized protein</fullName>
    </submittedName>
</protein>
<organism evidence="2 3">
    <name type="scientific">Streptococcus suis</name>
    <dbReference type="NCBI Taxonomy" id="1307"/>
    <lineage>
        <taxon>Bacteria</taxon>
        <taxon>Bacillati</taxon>
        <taxon>Bacillota</taxon>
        <taxon>Bacilli</taxon>
        <taxon>Lactobacillales</taxon>
        <taxon>Streptococcaceae</taxon>
        <taxon>Streptococcus</taxon>
    </lineage>
</organism>
<feature type="signal peptide" evidence="1">
    <location>
        <begin position="1"/>
        <end position="24"/>
    </location>
</feature>
<name>A0AAP6A8K1_STRSU</name>
<proteinExistence type="predicted"/>
<gene>
    <name evidence="2" type="ORF">Q7V77_11555</name>
</gene>
<evidence type="ECO:0000313" key="2">
    <source>
        <dbReference type="EMBL" id="MDW8636312.1"/>
    </source>
</evidence>
<dbReference type="RefSeq" id="WP_024402589.1">
    <property type="nucleotide sequence ID" value="NZ_CEIY01000003.1"/>
</dbReference>
<sequence length="127" mass="14054">MKKFIKSFAILFLSILFFASTVYAANIISYDGQGIRGIQSVQSWSTNSRKRYTVHHHQTPNPGSQNVGFKVSVVTRSWIGGAEHASSIFYGRTSGSFSVDLNPGTYGLYFNTISRGSYDIWGEVTSP</sequence>